<reference evidence="1 2" key="1">
    <citation type="submission" date="2016-03" db="EMBL/GenBank/DDBJ databases">
        <title>Comparative genomics of the ectomycorrhizal sister species Rhizopogon vinicolor and Rhizopogon vesiculosus (Basidiomycota: Boletales) reveals a divergence of the mating type B locus.</title>
        <authorList>
            <person name="Mujic A.B."/>
            <person name="Kuo A."/>
            <person name="Tritt A."/>
            <person name="Lipzen A."/>
            <person name="Chen C."/>
            <person name="Johnson J."/>
            <person name="Sharma A."/>
            <person name="Barry K."/>
            <person name="Grigoriev I.V."/>
            <person name="Spatafora J.W."/>
        </authorList>
    </citation>
    <scope>NUCLEOTIDE SEQUENCE [LARGE SCALE GENOMIC DNA]</scope>
    <source>
        <strain evidence="1 2">AM-OR11-056</strain>
    </source>
</reference>
<dbReference type="AlphaFoldDB" id="A0A1J8QG77"/>
<sequence>MDGVKNLHQQLVGGQDETIHSTVLRRGYESALSRLPVDVLCQIFLPYY</sequence>
<dbReference type="OrthoDB" id="2998253at2759"/>
<keyword evidence="2" id="KW-1185">Reference proteome</keyword>
<dbReference type="Proteomes" id="UP000183567">
    <property type="component" value="Unassembled WGS sequence"/>
</dbReference>
<gene>
    <name evidence="1" type="ORF">AZE42_06912</name>
</gene>
<comment type="caution">
    <text evidence="1">The sequence shown here is derived from an EMBL/GenBank/DDBJ whole genome shotgun (WGS) entry which is preliminary data.</text>
</comment>
<name>A0A1J8QG77_9AGAM</name>
<dbReference type="EMBL" id="LVVM01000437">
    <property type="protein sequence ID" value="OJA20702.1"/>
    <property type="molecule type" value="Genomic_DNA"/>
</dbReference>
<protein>
    <submittedName>
        <fullName evidence="1">Uncharacterized protein</fullName>
    </submittedName>
</protein>
<evidence type="ECO:0000313" key="2">
    <source>
        <dbReference type="Proteomes" id="UP000183567"/>
    </source>
</evidence>
<evidence type="ECO:0000313" key="1">
    <source>
        <dbReference type="EMBL" id="OJA20702.1"/>
    </source>
</evidence>
<proteinExistence type="predicted"/>
<organism evidence="1 2">
    <name type="scientific">Rhizopogon vesiculosus</name>
    <dbReference type="NCBI Taxonomy" id="180088"/>
    <lineage>
        <taxon>Eukaryota</taxon>
        <taxon>Fungi</taxon>
        <taxon>Dikarya</taxon>
        <taxon>Basidiomycota</taxon>
        <taxon>Agaricomycotina</taxon>
        <taxon>Agaricomycetes</taxon>
        <taxon>Agaricomycetidae</taxon>
        <taxon>Boletales</taxon>
        <taxon>Suillineae</taxon>
        <taxon>Rhizopogonaceae</taxon>
        <taxon>Rhizopogon</taxon>
    </lineage>
</organism>
<accession>A0A1J8QG77</accession>